<protein>
    <submittedName>
        <fullName evidence="2">MyTH4 domain-containing protein</fullName>
    </submittedName>
</protein>
<name>A0A0K0DNC2_ANGCA</name>
<dbReference type="Proteomes" id="UP000035642">
    <property type="component" value="Unassembled WGS sequence"/>
</dbReference>
<dbReference type="STRING" id="6313.A0A0K0DNC2"/>
<evidence type="ECO:0000313" key="2">
    <source>
        <dbReference type="WBParaSite" id="ACAC_0001325301-mRNA-1"/>
    </source>
</evidence>
<reference evidence="1" key="1">
    <citation type="submission" date="2012-09" db="EMBL/GenBank/DDBJ databases">
        <authorList>
            <person name="Martin A.A."/>
        </authorList>
    </citation>
    <scope>NUCLEOTIDE SEQUENCE</scope>
</reference>
<organism evidence="1 2">
    <name type="scientific">Angiostrongylus cantonensis</name>
    <name type="common">Rat lungworm</name>
    <dbReference type="NCBI Taxonomy" id="6313"/>
    <lineage>
        <taxon>Eukaryota</taxon>
        <taxon>Metazoa</taxon>
        <taxon>Ecdysozoa</taxon>
        <taxon>Nematoda</taxon>
        <taxon>Chromadorea</taxon>
        <taxon>Rhabditida</taxon>
        <taxon>Rhabditina</taxon>
        <taxon>Rhabditomorpha</taxon>
        <taxon>Strongyloidea</taxon>
        <taxon>Metastrongylidae</taxon>
        <taxon>Angiostrongylus</taxon>
    </lineage>
</organism>
<keyword evidence="1" id="KW-1185">Reference proteome</keyword>
<sequence>MSGQLTPDERMRPRQSCVWVGDVRHRARSIREIELRFPDGPQLHQNGGITSMGTGRHAAATSKHFHYPDPLIEEILNEDYMQEMDSVASTVNRVQPSTLNTLMRKCLCRPVPQLETDALNKERTLLVALSTVPYCNASTSQWSLLRTFYSKLAAVIGDSHSQLSECPRMGAHWQNVGFQGKRSWYCVYV</sequence>
<proteinExistence type="predicted"/>
<reference evidence="2" key="2">
    <citation type="submission" date="2017-02" db="UniProtKB">
        <authorList>
            <consortium name="WormBaseParasite"/>
        </authorList>
    </citation>
    <scope>IDENTIFICATION</scope>
</reference>
<dbReference type="AlphaFoldDB" id="A0A0K0DNC2"/>
<accession>A0A0K0DNC2</accession>
<dbReference type="WBParaSite" id="ACAC_0001325301-mRNA-1">
    <property type="protein sequence ID" value="ACAC_0001325301-mRNA-1"/>
    <property type="gene ID" value="ACAC_0001325301"/>
</dbReference>
<evidence type="ECO:0000313" key="1">
    <source>
        <dbReference type="Proteomes" id="UP000035642"/>
    </source>
</evidence>